<proteinExistence type="predicted"/>
<comment type="caution">
    <text evidence="1">The sequence shown here is derived from an EMBL/GenBank/DDBJ whole genome shotgun (WGS) entry which is preliminary data.</text>
</comment>
<dbReference type="Proteomes" id="UP001066276">
    <property type="component" value="Chromosome 8"/>
</dbReference>
<reference evidence="1" key="1">
    <citation type="journal article" date="2022" name="bioRxiv">
        <title>Sequencing and chromosome-scale assembly of the giantPleurodeles waltlgenome.</title>
        <authorList>
            <person name="Brown T."/>
            <person name="Elewa A."/>
            <person name="Iarovenko S."/>
            <person name="Subramanian E."/>
            <person name="Araus A.J."/>
            <person name="Petzold A."/>
            <person name="Susuki M."/>
            <person name="Suzuki K.-i.T."/>
            <person name="Hayashi T."/>
            <person name="Toyoda A."/>
            <person name="Oliveira C."/>
            <person name="Osipova E."/>
            <person name="Leigh N.D."/>
            <person name="Simon A."/>
            <person name="Yun M.H."/>
        </authorList>
    </citation>
    <scope>NUCLEOTIDE SEQUENCE</scope>
    <source>
        <strain evidence="1">20211129_DDA</strain>
        <tissue evidence="1">Liver</tissue>
    </source>
</reference>
<dbReference type="EMBL" id="JANPWB010000012">
    <property type="protein sequence ID" value="KAJ1113513.1"/>
    <property type="molecule type" value="Genomic_DNA"/>
</dbReference>
<sequence length="156" mass="17699">MRAHNGFLIERSVEFNESKLFQRVIVMEYPVMLTYSYVNGCCRGHFVFGQILTMMCDLFLFPRLPAGAIWAAQRPWMHIVYLLIESYALPEPGAQIDQAFRVCVAEIDRMPGREVSGLISLYICESQPCATPLVNTSRRSDQLLSVGLSGLKYDLV</sequence>
<evidence type="ECO:0000313" key="1">
    <source>
        <dbReference type="EMBL" id="KAJ1113513.1"/>
    </source>
</evidence>
<accession>A0AAV7NBN6</accession>
<name>A0AAV7NBN6_PLEWA</name>
<evidence type="ECO:0000313" key="2">
    <source>
        <dbReference type="Proteomes" id="UP001066276"/>
    </source>
</evidence>
<gene>
    <name evidence="1" type="ORF">NDU88_001755</name>
</gene>
<protein>
    <submittedName>
        <fullName evidence="1">Uncharacterized protein</fullName>
    </submittedName>
</protein>
<keyword evidence="2" id="KW-1185">Reference proteome</keyword>
<dbReference type="AlphaFoldDB" id="A0AAV7NBN6"/>
<organism evidence="1 2">
    <name type="scientific">Pleurodeles waltl</name>
    <name type="common">Iberian ribbed newt</name>
    <dbReference type="NCBI Taxonomy" id="8319"/>
    <lineage>
        <taxon>Eukaryota</taxon>
        <taxon>Metazoa</taxon>
        <taxon>Chordata</taxon>
        <taxon>Craniata</taxon>
        <taxon>Vertebrata</taxon>
        <taxon>Euteleostomi</taxon>
        <taxon>Amphibia</taxon>
        <taxon>Batrachia</taxon>
        <taxon>Caudata</taxon>
        <taxon>Salamandroidea</taxon>
        <taxon>Salamandridae</taxon>
        <taxon>Pleurodelinae</taxon>
        <taxon>Pleurodeles</taxon>
    </lineage>
</organism>